<evidence type="ECO:0000256" key="3">
    <source>
        <dbReference type="ARBA" id="ARBA00022603"/>
    </source>
</evidence>
<feature type="domain" description="N6 adenine-specific DNA methyltransferase N-terminal" evidence="9">
    <location>
        <begin position="15"/>
        <end position="147"/>
    </location>
</feature>
<dbReference type="PANTHER" id="PTHR42933">
    <property type="entry name" value="SLR6095 PROTEIN"/>
    <property type="match status" value="1"/>
</dbReference>
<dbReference type="SUPFAM" id="SSF53335">
    <property type="entry name" value="S-adenosyl-L-methionine-dependent methyltransferases"/>
    <property type="match status" value="1"/>
</dbReference>
<evidence type="ECO:0000256" key="7">
    <source>
        <dbReference type="ARBA" id="ARBA00047942"/>
    </source>
</evidence>
<dbReference type="AlphaFoldDB" id="A0A561V5P1"/>
<evidence type="ECO:0000259" key="9">
    <source>
        <dbReference type="Pfam" id="PF12161"/>
    </source>
</evidence>
<dbReference type="Gene3D" id="1.20.1260.30">
    <property type="match status" value="1"/>
</dbReference>
<dbReference type="Pfam" id="PF02384">
    <property type="entry name" value="N6_Mtase"/>
    <property type="match status" value="1"/>
</dbReference>
<feature type="domain" description="DNA methylase adenine-specific" evidence="8">
    <location>
        <begin position="160"/>
        <end position="435"/>
    </location>
</feature>
<evidence type="ECO:0000256" key="2">
    <source>
        <dbReference type="ARBA" id="ARBA00011900"/>
    </source>
</evidence>
<evidence type="ECO:0000313" key="11">
    <source>
        <dbReference type="Proteomes" id="UP000318186"/>
    </source>
</evidence>
<dbReference type="GO" id="GO:0008170">
    <property type="term" value="F:N-methyltransferase activity"/>
    <property type="evidence" value="ECO:0007669"/>
    <property type="project" value="InterPro"/>
</dbReference>
<reference evidence="10 11" key="1">
    <citation type="submission" date="2019-06" db="EMBL/GenBank/DDBJ databases">
        <title>Sequencing the genomes of 1000 actinobacteria strains.</title>
        <authorList>
            <person name="Klenk H.-P."/>
        </authorList>
    </citation>
    <scope>NUCLEOTIDE SEQUENCE [LARGE SCALE GENOMIC DNA]</scope>
    <source>
        <strain evidence="10 11">DSM 42059</strain>
    </source>
</reference>
<dbReference type="Pfam" id="PF12161">
    <property type="entry name" value="HsdM_N"/>
    <property type="match status" value="1"/>
</dbReference>
<dbReference type="PRINTS" id="PR00507">
    <property type="entry name" value="N12N6MTFRASE"/>
</dbReference>
<dbReference type="Gene3D" id="3.40.50.150">
    <property type="entry name" value="Vaccinia Virus protein VP39"/>
    <property type="match status" value="1"/>
</dbReference>
<keyword evidence="5" id="KW-0949">S-adenosyl-L-methionine</keyword>
<dbReference type="InterPro" id="IPR038333">
    <property type="entry name" value="T1MK-like_N_sf"/>
</dbReference>
<organism evidence="10 11">
    <name type="scientific">Streptomyces brevispora</name>
    <dbReference type="NCBI Taxonomy" id="887462"/>
    <lineage>
        <taxon>Bacteria</taxon>
        <taxon>Bacillati</taxon>
        <taxon>Actinomycetota</taxon>
        <taxon>Actinomycetes</taxon>
        <taxon>Kitasatosporales</taxon>
        <taxon>Streptomycetaceae</taxon>
        <taxon>Streptomyces</taxon>
    </lineage>
</organism>
<dbReference type="InterPro" id="IPR022749">
    <property type="entry name" value="D12N6_MeTrfase_N"/>
</dbReference>
<evidence type="ECO:0000256" key="5">
    <source>
        <dbReference type="ARBA" id="ARBA00022691"/>
    </source>
</evidence>
<keyword evidence="6" id="KW-0680">Restriction system</keyword>
<proteinExistence type="inferred from homology"/>
<dbReference type="PROSITE" id="PS00092">
    <property type="entry name" value="N6_MTASE"/>
    <property type="match status" value="1"/>
</dbReference>
<evidence type="ECO:0000259" key="8">
    <source>
        <dbReference type="Pfam" id="PF02384"/>
    </source>
</evidence>
<comment type="similarity">
    <text evidence="1">Belongs to the N(4)/N(6)-methyltransferase family.</text>
</comment>
<dbReference type="GO" id="GO:0009007">
    <property type="term" value="F:site-specific DNA-methyltransferase (adenine-specific) activity"/>
    <property type="evidence" value="ECO:0007669"/>
    <property type="project" value="UniProtKB-EC"/>
</dbReference>
<dbReference type="InterPro" id="IPR051537">
    <property type="entry name" value="DNA_Adenine_Mtase"/>
</dbReference>
<dbReference type="InterPro" id="IPR002052">
    <property type="entry name" value="DNA_methylase_N6_adenine_CS"/>
</dbReference>
<dbReference type="GO" id="GO:0032259">
    <property type="term" value="P:methylation"/>
    <property type="evidence" value="ECO:0007669"/>
    <property type="project" value="UniProtKB-KW"/>
</dbReference>
<sequence length="711" mass="79155">MEPGNPLNSSKHTELANHAWSVADLLRGDYKQSDYGKVILPFTVLRRLECVLEPTRDAVAEAVVRCKEQELDPDYFLPRASGHSFYNTSSLTLKSIAGDPENAAANLQVYVGAFSDNAREVLEKYDFAQQIRKLDSANLLYLVIGRFTDLDLRPATVPNHNMGYIFEELIRRFSEQSNETAGEHFTPREVIKLMVNLLIAPDGDALSLPGVVRTVMDPACGTGGMLSAAEEHIKAYNEDATVEVYGQELNPESWAICRSDLMIKEQDPENIAFGNSFSDDGHAREKFDYLLANPPFGVEWKKVKDEVEYEHTNLGDSGRFGAGLPRINDGSLLFLQHMISKMKPVDVNGKGGSRIAIVFNGSPLFTGAAGSGESEIRRWILENDWLEAIVALPDQLFYNTGISTYFWILTNRKDAQHKGKVVLLDARDQWVKMRKSLGDKRKELGDGKNGRPNHIGDITRLYGDAVAAAADVDHPLHAKVKVFDNTAFGYQRITVERPLKLRFELTEETLAALLASKPVQKWAEERFLPREPELAAKAKARRKLTEDEEAQFRKLADAEARVLGDALSPLLGGEWATKSEAQVAVRNAMAEAGVQGPAGAPFAKSFRDAVGVRDAEGEVQVLKGGQSEPDADLRDYENVPLGEDVEEYLKREVHPHVPDAWIDHTKTKVGYEIPFTRHFYVYEPPRPLAEIDAELKALEADIQALLSEVTE</sequence>
<dbReference type="GO" id="GO:0003677">
    <property type="term" value="F:DNA binding"/>
    <property type="evidence" value="ECO:0007669"/>
    <property type="project" value="InterPro"/>
</dbReference>
<dbReference type="PANTHER" id="PTHR42933:SF3">
    <property type="entry name" value="TYPE I RESTRICTION ENZYME MJAVIII METHYLASE SUBUNIT"/>
    <property type="match status" value="1"/>
</dbReference>
<comment type="catalytic activity">
    <reaction evidence="7">
        <text>a 2'-deoxyadenosine in DNA + S-adenosyl-L-methionine = an N(6)-methyl-2'-deoxyadenosine in DNA + S-adenosyl-L-homocysteine + H(+)</text>
        <dbReference type="Rhea" id="RHEA:15197"/>
        <dbReference type="Rhea" id="RHEA-COMP:12418"/>
        <dbReference type="Rhea" id="RHEA-COMP:12419"/>
        <dbReference type="ChEBI" id="CHEBI:15378"/>
        <dbReference type="ChEBI" id="CHEBI:57856"/>
        <dbReference type="ChEBI" id="CHEBI:59789"/>
        <dbReference type="ChEBI" id="CHEBI:90615"/>
        <dbReference type="ChEBI" id="CHEBI:90616"/>
        <dbReference type="EC" id="2.1.1.72"/>
    </reaction>
</comment>
<protein>
    <recommendedName>
        <fullName evidence="2">site-specific DNA-methyltransferase (adenine-specific)</fullName>
        <ecNumber evidence="2">2.1.1.72</ecNumber>
    </recommendedName>
</protein>
<dbReference type="InterPro" id="IPR029063">
    <property type="entry name" value="SAM-dependent_MTases_sf"/>
</dbReference>
<dbReference type="EC" id="2.1.1.72" evidence="2"/>
<keyword evidence="4" id="KW-0808">Transferase</keyword>
<evidence type="ECO:0000256" key="1">
    <source>
        <dbReference type="ARBA" id="ARBA00006594"/>
    </source>
</evidence>
<gene>
    <name evidence="10" type="ORF">FHX80_115449</name>
</gene>
<evidence type="ECO:0000256" key="6">
    <source>
        <dbReference type="ARBA" id="ARBA00022747"/>
    </source>
</evidence>
<keyword evidence="3" id="KW-0489">Methyltransferase</keyword>
<dbReference type="Proteomes" id="UP000318186">
    <property type="component" value="Unassembled WGS sequence"/>
</dbReference>
<name>A0A561V5P1_9ACTN</name>
<dbReference type="CDD" id="cd02440">
    <property type="entry name" value="AdoMet_MTases"/>
    <property type="match status" value="1"/>
</dbReference>
<dbReference type="GO" id="GO:0009307">
    <property type="term" value="P:DNA restriction-modification system"/>
    <property type="evidence" value="ECO:0007669"/>
    <property type="project" value="UniProtKB-KW"/>
</dbReference>
<dbReference type="InterPro" id="IPR003356">
    <property type="entry name" value="DNA_methylase_A-5"/>
</dbReference>
<evidence type="ECO:0000313" key="10">
    <source>
        <dbReference type="EMBL" id="TWG06949.1"/>
    </source>
</evidence>
<accession>A0A561V5P1</accession>
<comment type="caution">
    <text evidence="10">The sequence shown here is derived from an EMBL/GenBank/DDBJ whole genome shotgun (WGS) entry which is preliminary data.</text>
</comment>
<evidence type="ECO:0000256" key="4">
    <source>
        <dbReference type="ARBA" id="ARBA00022679"/>
    </source>
</evidence>
<dbReference type="EMBL" id="VIWW01000001">
    <property type="protein sequence ID" value="TWG06949.1"/>
    <property type="molecule type" value="Genomic_DNA"/>
</dbReference>